<dbReference type="CDD" id="cd01061">
    <property type="entry name" value="RNase_T2_euk"/>
    <property type="match status" value="2"/>
</dbReference>
<keyword evidence="6" id="KW-0456">Lyase</keyword>
<evidence type="ECO:0000256" key="4">
    <source>
        <dbReference type="ARBA" id="ARBA00022801"/>
    </source>
</evidence>
<evidence type="ECO:0000256" key="8">
    <source>
        <dbReference type="RuleBase" id="RU004328"/>
    </source>
</evidence>
<proteinExistence type="inferred from homology"/>
<dbReference type="Pfam" id="PF00445">
    <property type="entry name" value="Ribonuclease_T2"/>
    <property type="match status" value="2"/>
</dbReference>
<evidence type="ECO:0000256" key="5">
    <source>
        <dbReference type="ARBA" id="ARBA00023157"/>
    </source>
</evidence>
<keyword evidence="5" id="KW-1015">Disulfide bond</keyword>
<evidence type="ECO:0000256" key="9">
    <source>
        <dbReference type="SAM" id="SignalP"/>
    </source>
</evidence>
<evidence type="ECO:0000256" key="7">
    <source>
        <dbReference type="PIRSR" id="PIRSR633697-1"/>
    </source>
</evidence>
<keyword evidence="11" id="KW-1185">Reference proteome</keyword>
<feature type="active site" evidence="7">
    <location>
        <position position="298"/>
    </location>
</feature>
<protein>
    <submittedName>
        <fullName evidence="10">Uncharacterized protein</fullName>
    </submittedName>
</protein>
<accession>A0A822YLS9</accession>
<dbReference type="SUPFAM" id="SSF55895">
    <property type="entry name" value="Ribonuclease Rh-like"/>
    <property type="match status" value="2"/>
</dbReference>
<dbReference type="EMBL" id="DUZY01000003">
    <property type="protein sequence ID" value="DAD33033.1"/>
    <property type="molecule type" value="Genomic_DNA"/>
</dbReference>
<evidence type="ECO:0000256" key="6">
    <source>
        <dbReference type="ARBA" id="ARBA00023239"/>
    </source>
</evidence>
<reference evidence="10 11" key="1">
    <citation type="journal article" date="2020" name="Mol. Biol. Evol.">
        <title>Distinct Expression and Methylation Patterns for Genes with Different Fates following a Single Whole-Genome Duplication in Flowering Plants.</title>
        <authorList>
            <person name="Shi T."/>
            <person name="Rahmani R.S."/>
            <person name="Gugger P.F."/>
            <person name="Wang M."/>
            <person name="Li H."/>
            <person name="Zhang Y."/>
            <person name="Li Z."/>
            <person name="Wang Q."/>
            <person name="Van de Peer Y."/>
            <person name="Marchal K."/>
            <person name="Chen J."/>
        </authorList>
    </citation>
    <scope>NUCLEOTIDE SEQUENCE [LARGE SCALE GENOMIC DNA]</scope>
    <source>
        <tissue evidence="10">Leaf</tissue>
    </source>
</reference>
<keyword evidence="9" id="KW-0732">Signal</keyword>
<dbReference type="GO" id="GO:0016787">
    <property type="term" value="F:hydrolase activity"/>
    <property type="evidence" value="ECO:0007669"/>
    <property type="project" value="UniProtKB-KW"/>
</dbReference>
<dbReference type="PROSITE" id="PS00531">
    <property type="entry name" value="RNASE_T2_2"/>
    <property type="match status" value="1"/>
</dbReference>
<dbReference type="Gene3D" id="3.90.730.10">
    <property type="entry name" value="Ribonuclease T2-like"/>
    <property type="match status" value="2"/>
</dbReference>
<dbReference type="PANTHER" id="PTHR11240">
    <property type="entry name" value="RIBONUCLEASE T2"/>
    <property type="match status" value="1"/>
</dbReference>
<dbReference type="PANTHER" id="PTHR11240:SF75">
    <property type="entry name" value="RIBONUCLEASE 3"/>
    <property type="match status" value="1"/>
</dbReference>
<keyword evidence="3" id="KW-0255">Endonuclease</keyword>
<dbReference type="GO" id="GO:0003723">
    <property type="term" value="F:RNA binding"/>
    <property type="evidence" value="ECO:0007669"/>
    <property type="project" value="InterPro"/>
</dbReference>
<feature type="active site" evidence="7">
    <location>
        <position position="294"/>
    </location>
</feature>
<feature type="signal peptide" evidence="9">
    <location>
        <begin position="1"/>
        <end position="25"/>
    </location>
</feature>
<dbReference type="InterPro" id="IPR033697">
    <property type="entry name" value="Ribonuclease_T2_eukaryotic"/>
</dbReference>
<dbReference type="InterPro" id="IPR033130">
    <property type="entry name" value="RNase_T2_His_AS_2"/>
</dbReference>
<name>A0A822YLS9_NELNU</name>
<evidence type="ECO:0000256" key="1">
    <source>
        <dbReference type="ARBA" id="ARBA00007469"/>
    </source>
</evidence>
<dbReference type="GO" id="GO:0033897">
    <property type="term" value="F:ribonuclease T2 activity"/>
    <property type="evidence" value="ECO:0007669"/>
    <property type="project" value="InterPro"/>
</dbReference>
<sequence>MASASSFLLTILAIQCLAALSVSHATSVHFFLHAQVWAGSFCGSEKGCCFPSTGKVSQEFTVHGLFPCSSNGTRLMNCDRGNSLDLSQITGLLHTMQRKWPSYSCQSSDSTPFWSHEWSKYGTCSLSVFDGQYDYFKAGLDLKDKVNILQILKQEGINPDRQYYNSERITRVLQIATGVTPALACTVDKFGKYQLHQVMFCVDKSGSEFMDCPWAGSFCASEKGCCFPNTGMVSQEFTVHGLFPCSSSGTRLMNCDRGNSLDLSQITGLLHTMQRKWPSYSCPSSDSTPFWAHEWSKHGTCSLSVFDGQYDYFKAGLDLKDKVNILQILKQEGINPDGQYYSSERITQVLQIATGVTPALDCTVDKFGKYQIYQVMFCVDKSGSEFMDCPVYPEPTSADPLKGGNLMIEGQVGSG</sequence>
<keyword evidence="2" id="KW-0540">Nuclease</keyword>
<evidence type="ECO:0000256" key="2">
    <source>
        <dbReference type="ARBA" id="ARBA00022722"/>
    </source>
</evidence>
<dbReference type="InterPro" id="IPR036430">
    <property type="entry name" value="RNase_T2-like_sf"/>
</dbReference>
<evidence type="ECO:0000313" key="10">
    <source>
        <dbReference type="EMBL" id="DAD33033.1"/>
    </source>
</evidence>
<keyword evidence="4" id="KW-0378">Hydrolase</keyword>
<gene>
    <name evidence="10" type="ORF">HUJ06_011884</name>
</gene>
<organism evidence="10 11">
    <name type="scientific">Nelumbo nucifera</name>
    <name type="common">Sacred lotus</name>
    <dbReference type="NCBI Taxonomy" id="4432"/>
    <lineage>
        <taxon>Eukaryota</taxon>
        <taxon>Viridiplantae</taxon>
        <taxon>Streptophyta</taxon>
        <taxon>Embryophyta</taxon>
        <taxon>Tracheophyta</taxon>
        <taxon>Spermatophyta</taxon>
        <taxon>Magnoliopsida</taxon>
        <taxon>Proteales</taxon>
        <taxon>Nelumbonaceae</taxon>
        <taxon>Nelumbo</taxon>
    </lineage>
</organism>
<dbReference type="Proteomes" id="UP000607653">
    <property type="component" value="Unassembled WGS sequence"/>
</dbReference>
<comment type="similarity">
    <text evidence="1 8">Belongs to the RNase T2 family.</text>
</comment>
<dbReference type="InterPro" id="IPR001568">
    <property type="entry name" value="RNase_T2-like"/>
</dbReference>
<feature type="chain" id="PRO_5032983037" evidence="9">
    <location>
        <begin position="26"/>
        <end position="415"/>
    </location>
</feature>
<feature type="active site" evidence="7">
    <location>
        <position position="240"/>
    </location>
</feature>
<dbReference type="AlphaFoldDB" id="A0A822YLS9"/>
<evidence type="ECO:0000313" key="11">
    <source>
        <dbReference type="Proteomes" id="UP000607653"/>
    </source>
</evidence>
<comment type="caution">
    <text evidence="10">The sequence shown here is derived from an EMBL/GenBank/DDBJ whole genome shotgun (WGS) entry which is preliminary data.</text>
</comment>
<evidence type="ECO:0000256" key="3">
    <source>
        <dbReference type="ARBA" id="ARBA00022759"/>
    </source>
</evidence>